<dbReference type="InterPro" id="IPR003593">
    <property type="entry name" value="AAA+_ATPase"/>
</dbReference>
<keyword evidence="1" id="KW-0813">Transport</keyword>
<keyword evidence="3 5" id="KW-0067">ATP-binding</keyword>
<dbReference type="SMART" id="SM00382">
    <property type="entry name" value="AAA"/>
    <property type="match status" value="1"/>
</dbReference>
<evidence type="ECO:0000256" key="3">
    <source>
        <dbReference type="ARBA" id="ARBA00022840"/>
    </source>
</evidence>
<dbReference type="InterPro" id="IPR017871">
    <property type="entry name" value="ABC_transporter-like_CS"/>
</dbReference>
<dbReference type="Gene3D" id="3.40.50.300">
    <property type="entry name" value="P-loop containing nucleotide triphosphate hydrolases"/>
    <property type="match status" value="1"/>
</dbReference>
<dbReference type="PANTHER" id="PTHR24220">
    <property type="entry name" value="IMPORT ATP-BINDING PROTEIN"/>
    <property type="match status" value="1"/>
</dbReference>
<dbReference type="PROSITE" id="PS00211">
    <property type="entry name" value="ABC_TRANSPORTER_1"/>
    <property type="match status" value="1"/>
</dbReference>
<evidence type="ECO:0000256" key="1">
    <source>
        <dbReference type="ARBA" id="ARBA00022448"/>
    </source>
</evidence>
<dbReference type="SUPFAM" id="SSF52540">
    <property type="entry name" value="P-loop containing nucleoside triphosphate hydrolases"/>
    <property type="match status" value="1"/>
</dbReference>
<dbReference type="CDD" id="cd03255">
    <property type="entry name" value="ABC_MJ0796_LolCDE_FtsE"/>
    <property type="match status" value="1"/>
</dbReference>
<evidence type="ECO:0000259" key="4">
    <source>
        <dbReference type="PROSITE" id="PS50893"/>
    </source>
</evidence>
<evidence type="ECO:0000313" key="5">
    <source>
        <dbReference type="EMBL" id="HGZ79492.1"/>
    </source>
</evidence>
<dbReference type="GO" id="GO:0016887">
    <property type="term" value="F:ATP hydrolysis activity"/>
    <property type="evidence" value="ECO:0007669"/>
    <property type="project" value="InterPro"/>
</dbReference>
<comment type="caution">
    <text evidence="5">The sequence shown here is derived from an EMBL/GenBank/DDBJ whole genome shotgun (WGS) entry which is preliminary data.</text>
</comment>
<evidence type="ECO:0000256" key="2">
    <source>
        <dbReference type="ARBA" id="ARBA00022741"/>
    </source>
</evidence>
<dbReference type="AlphaFoldDB" id="A0A832IAN0"/>
<dbReference type="GO" id="GO:0005886">
    <property type="term" value="C:plasma membrane"/>
    <property type="evidence" value="ECO:0007669"/>
    <property type="project" value="TreeGrafter"/>
</dbReference>
<gene>
    <name evidence="5" type="ORF">ENW55_05875</name>
</gene>
<accession>A0A832IAN0</accession>
<dbReference type="GO" id="GO:0098796">
    <property type="term" value="C:membrane protein complex"/>
    <property type="evidence" value="ECO:0007669"/>
    <property type="project" value="UniProtKB-ARBA"/>
</dbReference>
<organism evidence="5">
    <name type="scientific">Pseudothermotoga hypogea</name>
    <dbReference type="NCBI Taxonomy" id="57487"/>
    <lineage>
        <taxon>Bacteria</taxon>
        <taxon>Thermotogati</taxon>
        <taxon>Thermotogota</taxon>
        <taxon>Thermotogae</taxon>
        <taxon>Thermotogales</taxon>
        <taxon>Thermotogaceae</taxon>
        <taxon>Pseudothermotoga</taxon>
    </lineage>
</organism>
<dbReference type="FunFam" id="3.40.50.300:FF:000032">
    <property type="entry name" value="Export ABC transporter ATP-binding protein"/>
    <property type="match status" value="1"/>
</dbReference>
<name>A0A832IAN0_9THEM</name>
<dbReference type="InterPro" id="IPR003439">
    <property type="entry name" value="ABC_transporter-like_ATP-bd"/>
</dbReference>
<dbReference type="PANTHER" id="PTHR24220:SF86">
    <property type="entry name" value="ABC TRANSPORTER ABCH.1"/>
    <property type="match status" value="1"/>
</dbReference>
<dbReference type="GO" id="GO:0005524">
    <property type="term" value="F:ATP binding"/>
    <property type="evidence" value="ECO:0007669"/>
    <property type="project" value="UniProtKB-KW"/>
</dbReference>
<dbReference type="Pfam" id="PF00005">
    <property type="entry name" value="ABC_tran"/>
    <property type="match status" value="1"/>
</dbReference>
<protein>
    <submittedName>
        <fullName evidence="5">ABC transporter ATP-binding protein</fullName>
    </submittedName>
</protein>
<dbReference type="GO" id="GO:0022857">
    <property type="term" value="F:transmembrane transporter activity"/>
    <property type="evidence" value="ECO:0007669"/>
    <property type="project" value="TreeGrafter"/>
</dbReference>
<dbReference type="InterPro" id="IPR017911">
    <property type="entry name" value="MacB-like_ATP-bd"/>
</dbReference>
<sequence length="228" mass="25647">MIVVKELWKIYGKGERKVEALKGINVTIKDGEFVAIFGPSGSGKTTLLNCLSGIDSPTNGEIYFDDLPFHTLSEEQKTLFRARHMGFVFQFFNLIPVLTALENVLLPLKILGINHGEAKQRVVAMLERVGLRDKIDRFPSQLSGGEQQRVAIARALVHNPKVVWADEPTGNLDSETGMNVIELLESMKKELGTTLVVVTHDERIAQRADRILFMRDGRIIEVREKHEN</sequence>
<proteinExistence type="predicted"/>
<dbReference type="PROSITE" id="PS50893">
    <property type="entry name" value="ABC_TRANSPORTER_2"/>
    <property type="match status" value="1"/>
</dbReference>
<dbReference type="InterPro" id="IPR027417">
    <property type="entry name" value="P-loop_NTPase"/>
</dbReference>
<dbReference type="EMBL" id="DTKQ01000043">
    <property type="protein sequence ID" value="HGZ79492.1"/>
    <property type="molecule type" value="Genomic_DNA"/>
</dbReference>
<dbReference type="InterPro" id="IPR015854">
    <property type="entry name" value="ABC_transpr_LolD-like"/>
</dbReference>
<feature type="domain" description="ABC transporter" evidence="4">
    <location>
        <begin position="2"/>
        <end position="227"/>
    </location>
</feature>
<reference evidence="5" key="1">
    <citation type="journal article" date="2020" name="mSystems">
        <title>Genome- and Community-Level Interaction Insights into Carbon Utilization and Element Cycling Functions of Hydrothermarchaeota in Hydrothermal Sediment.</title>
        <authorList>
            <person name="Zhou Z."/>
            <person name="Liu Y."/>
            <person name="Xu W."/>
            <person name="Pan J."/>
            <person name="Luo Z.H."/>
            <person name="Li M."/>
        </authorList>
    </citation>
    <scope>NUCLEOTIDE SEQUENCE [LARGE SCALE GENOMIC DNA]</scope>
    <source>
        <strain evidence="5">SpSt-86</strain>
    </source>
</reference>
<keyword evidence="2" id="KW-0547">Nucleotide-binding</keyword>